<dbReference type="SUPFAM" id="SSF143100">
    <property type="entry name" value="TTHA1013/TTHA0281-like"/>
    <property type="match status" value="1"/>
</dbReference>
<name>A0A4Q5C4M0_9FIRM</name>
<dbReference type="PANTHER" id="PTHR34504:SF4">
    <property type="entry name" value="ANTITOXIN HICB"/>
    <property type="match status" value="1"/>
</dbReference>
<evidence type="ECO:0000313" key="2">
    <source>
        <dbReference type="EMBL" id="RYS78786.1"/>
    </source>
</evidence>
<organism evidence="2 3">
    <name type="scientific">[Ruminococcus] torques</name>
    <dbReference type="NCBI Taxonomy" id="33039"/>
    <lineage>
        <taxon>Bacteria</taxon>
        <taxon>Bacillati</taxon>
        <taxon>Bacillota</taxon>
        <taxon>Clostridia</taxon>
        <taxon>Lachnospirales</taxon>
        <taxon>Lachnospiraceae</taxon>
        <taxon>Mediterraneibacter</taxon>
    </lineage>
</organism>
<dbReference type="RefSeq" id="WP_009242755.1">
    <property type="nucleotide sequence ID" value="NZ_CATZVU010000002.1"/>
</dbReference>
<proteinExistence type="predicted"/>
<dbReference type="AlphaFoldDB" id="A0A4Q5C4M0"/>
<evidence type="ECO:0000313" key="3">
    <source>
        <dbReference type="Proteomes" id="UP000292665"/>
    </source>
</evidence>
<gene>
    <name evidence="2" type="ORF">EAI93_10590</name>
</gene>
<protein>
    <submittedName>
        <fullName evidence="2">HicB family protein</fullName>
    </submittedName>
</protein>
<reference evidence="2 3" key="1">
    <citation type="journal article" date="2019" name="Science, e1252229">
        <title>Invertible promoters mediate bacterial phase variation, antibiotic resistance, and host adaptation in the gut.</title>
        <authorList>
            <person name="Jiang X."/>
            <person name="Hall A.B."/>
            <person name="Arthur T.D."/>
            <person name="Plichta D.R."/>
            <person name="Covington C.T."/>
            <person name="Poyet M."/>
            <person name="Crothers J."/>
            <person name="Moses P.L."/>
            <person name="Tolonen A.C."/>
            <person name="Vlamakis H."/>
            <person name="Alm E.J."/>
            <person name="Xavier R.J."/>
        </authorList>
    </citation>
    <scope>NUCLEOTIDE SEQUENCE [LARGE SCALE GENOMIC DNA]</scope>
    <source>
        <strain evidence="3">aa_0143</strain>
    </source>
</reference>
<dbReference type="EMBL" id="RCYR01000022">
    <property type="protein sequence ID" value="RYS78786.1"/>
    <property type="molecule type" value="Genomic_DNA"/>
</dbReference>
<accession>A0A4Q5C4M0</accession>
<dbReference type="InterPro" id="IPR035069">
    <property type="entry name" value="TTHA1013/TTHA0281-like"/>
</dbReference>
<comment type="caution">
    <text evidence="2">The sequence shown here is derived from an EMBL/GenBank/DDBJ whole genome shotgun (WGS) entry which is preliminary data.</text>
</comment>
<sequence>MEKLFYPAIFHEAEEGGFWVSFPDLPECLTEGDDMQQAYEMAVDALGLSLTSRKAEGEPIPKPTEINKVDAEDGILAVVEFDMMEYQKKHNSRAIKKTLSIPEWLNEEAVARGVNFSQVLQEALMLKLNIGR</sequence>
<dbReference type="Gene3D" id="3.30.160.250">
    <property type="match status" value="1"/>
</dbReference>
<dbReference type="Pfam" id="PF15919">
    <property type="entry name" value="HicB_lk_antitox"/>
    <property type="match status" value="1"/>
</dbReference>
<dbReference type="InterPro" id="IPR051404">
    <property type="entry name" value="TA_system_antitoxin"/>
</dbReference>
<dbReference type="PANTHER" id="PTHR34504">
    <property type="entry name" value="ANTITOXIN HICB"/>
    <property type="match status" value="1"/>
</dbReference>
<dbReference type="GeneID" id="97328412"/>
<dbReference type="InterPro" id="IPR031807">
    <property type="entry name" value="HicB-like"/>
</dbReference>
<dbReference type="Proteomes" id="UP000292665">
    <property type="component" value="Unassembled WGS sequence"/>
</dbReference>
<evidence type="ECO:0000259" key="1">
    <source>
        <dbReference type="Pfam" id="PF15919"/>
    </source>
</evidence>
<feature type="domain" description="HicB-like antitoxin of toxin-antitoxin system" evidence="1">
    <location>
        <begin position="6"/>
        <end position="113"/>
    </location>
</feature>